<feature type="binding site" description="covalent" evidence="9">
    <location>
        <position position="78"/>
    </location>
    <ligand>
        <name>heme c</name>
        <dbReference type="ChEBI" id="CHEBI:61717"/>
    </ligand>
</feature>
<evidence type="ECO:0000313" key="13">
    <source>
        <dbReference type="Proteomes" id="UP000585665"/>
    </source>
</evidence>
<evidence type="ECO:0000256" key="7">
    <source>
        <dbReference type="ARBA" id="ARBA00023004"/>
    </source>
</evidence>
<dbReference type="PANTHER" id="PTHR10266">
    <property type="entry name" value="CYTOCHROME C1"/>
    <property type="match status" value="1"/>
</dbReference>
<dbReference type="GO" id="GO:0020037">
    <property type="term" value="F:heme binding"/>
    <property type="evidence" value="ECO:0007669"/>
    <property type="project" value="InterPro"/>
</dbReference>
<feature type="binding site" description="covalent" evidence="9">
    <location>
        <position position="81"/>
    </location>
    <ligand>
        <name>heme c</name>
        <dbReference type="ChEBI" id="CHEBI:61717"/>
    </ligand>
</feature>
<feature type="binding site" description="covalent" evidence="9">
    <location>
        <position position="201"/>
    </location>
    <ligand>
        <name>heme c</name>
        <dbReference type="ChEBI" id="CHEBI:61717"/>
    </ligand>
</feature>
<dbReference type="SUPFAM" id="SSF46626">
    <property type="entry name" value="Cytochrome c"/>
    <property type="match status" value="1"/>
</dbReference>
<keyword evidence="3 9" id="KW-0349">Heme</keyword>
<dbReference type="Pfam" id="PF02167">
    <property type="entry name" value="Cytochrom_C1"/>
    <property type="match status" value="1"/>
</dbReference>
<accession>A0A850PC32</accession>
<feature type="binding site" description="covalent" evidence="9">
    <location>
        <position position="82"/>
    </location>
    <ligand>
        <name>heme c</name>
        <dbReference type="ChEBI" id="CHEBI:61717"/>
    </ligand>
</feature>
<feature type="transmembrane region" description="Helical" evidence="10">
    <location>
        <begin position="245"/>
        <end position="263"/>
    </location>
</feature>
<gene>
    <name evidence="12" type="ORF">HUK82_06565</name>
</gene>
<comment type="caution">
    <text evidence="12">The sequence shown here is derived from an EMBL/GenBank/DDBJ whole genome shotgun (WGS) entry which is preliminary data.</text>
</comment>
<sequence>MVDAPRTNAARRGGGDAMSRLHGLAAALAVLGGVSGVRAEVPTTRAPTPAHVWSFDGPMGRFDMASVQRGYAVYNQVCSACHGMAAVTYGDLAGIGLNEAQVRQIAASHKVPGPLDDDGHPTRRPATPNDHLLSPFPNPQAAMRANSGVVPPDQSRLAMVFPGGPSRIYALLTSYGPAPAGMTIAPGHAYNPYFDGRQTAMPQPLRDHQVTYADGTDATLAREAEDVTNFLAWAAWPHLAERHRIGARIVLYLVFLFVLTILLKRKVWSHVH</sequence>
<dbReference type="GO" id="GO:0046872">
    <property type="term" value="F:metal ion binding"/>
    <property type="evidence" value="ECO:0007669"/>
    <property type="project" value="UniProtKB-KW"/>
</dbReference>
<name>A0A850PC32_9PROT</name>
<dbReference type="InterPro" id="IPR009056">
    <property type="entry name" value="Cyt_c-like_dom"/>
</dbReference>
<organism evidence="12 13">
    <name type="scientific">Ameyamaea chiangmaiensis</name>
    <dbReference type="NCBI Taxonomy" id="442969"/>
    <lineage>
        <taxon>Bacteria</taxon>
        <taxon>Pseudomonadati</taxon>
        <taxon>Pseudomonadota</taxon>
        <taxon>Alphaproteobacteria</taxon>
        <taxon>Acetobacterales</taxon>
        <taxon>Acetobacteraceae</taxon>
        <taxon>Ameyamaea</taxon>
    </lineage>
</organism>
<comment type="subcellular location">
    <subcellularLocation>
        <location evidence="1">Membrane</location>
    </subcellularLocation>
</comment>
<keyword evidence="5 9" id="KW-0479">Metal-binding</keyword>
<proteinExistence type="predicted"/>
<keyword evidence="6 10" id="KW-1133">Transmembrane helix</keyword>
<evidence type="ECO:0000256" key="2">
    <source>
        <dbReference type="ARBA" id="ARBA00016165"/>
    </source>
</evidence>
<dbReference type="Gene3D" id="1.20.5.100">
    <property type="entry name" value="Cytochrome c1, transmembrane anchor, C-terminal"/>
    <property type="match status" value="1"/>
</dbReference>
<keyword evidence="4 10" id="KW-0812">Transmembrane</keyword>
<dbReference type="PRINTS" id="PR00603">
    <property type="entry name" value="CYTOCHROMEC1"/>
</dbReference>
<evidence type="ECO:0000256" key="10">
    <source>
        <dbReference type="SAM" id="Phobius"/>
    </source>
</evidence>
<dbReference type="GO" id="GO:0016020">
    <property type="term" value="C:membrane"/>
    <property type="evidence" value="ECO:0007669"/>
    <property type="project" value="UniProtKB-SubCell"/>
</dbReference>
<keyword evidence="7 9" id="KW-0408">Iron</keyword>
<dbReference type="GO" id="GO:0009055">
    <property type="term" value="F:electron transfer activity"/>
    <property type="evidence" value="ECO:0007669"/>
    <property type="project" value="InterPro"/>
</dbReference>
<evidence type="ECO:0000256" key="4">
    <source>
        <dbReference type="ARBA" id="ARBA00022692"/>
    </source>
</evidence>
<evidence type="ECO:0000256" key="3">
    <source>
        <dbReference type="ARBA" id="ARBA00022617"/>
    </source>
</evidence>
<evidence type="ECO:0000256" key="9">
    <source>
        <dbReference type="PIRSR" id="PIRSR602326-1"/>
    </source>
</evidence>
<feature type="domain" description="Cytochrome c" evidence="11">
    <location>
        <begin position="65"/>
        <end position="235"/>
    </location>
</feature>
<dbReference type="Proteomes" id="UP000585665">
    <property type="component" value="Unassembled WGS sequence"/>
</dbReference>
<evidence type="ECO:0000256" key="1">
    <source>
        <dbReference type="ARBA" id="ARBA00004370"/>
    </source>
</evidence>
<protein>
    <recommendedName>
        <fullName evidence="2">Cytochrome c1</fullName>
    </recommendedName>
</protein>
<dbReference type="EMBL" id="JABXXR010000032">
    <property type="protein sequence ID" value="NVN40229.1"/>
    <property type="molecule type" value="Genomic_DNA"/>
</dbReference>
<dbReference type="InterPro" id="IPR036909">
    <property type="entry name" value="Cyt_c-like_dom_sf"/>
</dbReference>
<dbReference type="Gene3D" id="1.10.760.10">
    <property type="entry name" value="Cytochrome c-like domain"/>
    <property type="match status" value="1"/>
</dbReference>
<dbReference type="InterPro" id="IPR002326">
    <property type="entry name" value="Cyt_c1"/>
</dbReference>
<dbReference type="AlphaFoldDB" id="A0A850PC32"/>
<keyword evidence="13" id="KW-1185">Reference proteome</keyword>
<comment type="cofactor">
    <cofactor evidence="9">
        <name>heme c</name>
        <dbReference type="ChEBI" id="CHEBI:61717"/>
    </cofactor>
    <text evidence="9">Binds 1 heme c group covalently per subunit.</text>
</comment>
<evidence type="ECO:0000256" key="5">
    <source>
        <dbReference type="ARBA" id="ARBA00022723"/>
    </source>
</evidence>
<evidence type="ECO:0000256" key="8">
    <source>
        <dbReference type="ARBA" id="ARBA00023136"/>
    </source>
</evidence>
<reference evidence="12 13" key="1">
    <citation type="submission" date="2020-06" db="EMBL/GenBank/DDBJ databases">
        <title>Description of novel acetic acid bacteria.</title>
        <authorList>
            <person name="Sombolestani A."/>
        </authorList>
    </citation>
    <scope>NUCLEOTIDE SEQUENCE [LARGE SCALE GENOMIC DNA]</scope>
    <source>
        <strain evidence="12 13">LMG 27010</strain>
    </source>
</reference>
<evidence type="ECO:0000259" key="11">
    <source>
        <dbReference type="PROSITE" id="PS51007"/>
    </source>
</evidence>
<dbReference type="PANTHER" id="PTHR10266:SF3">
    <property type="entry name" value="CYTOCHROME C1, HEME PROTEIN, MITOCHONDRIAL"/>
    <property type="match status" value="1"/>
</dbReference>
<evidence type="ECO:0000256" key="6">
    <source>
        <dbReference type="ARBA" id="ARBA00022989"/>
    </source>
</evidence>
<dbReference type="PROSITE" id="PS51007">
    <property type="entry name" value="CYTC"/>
    <property type="match status" value="1"/>
</dbReference>
<keyword evidence="8 10" id="KW-0472">Membrane</keyword>
<evidence type="ECO:0000313" key="12">
    <source>
        <dbReference type="EMBL" id="NVN40229.1"/>
    </source>
</evidence>